<sequence length="84" mass="9334">MISRIMPLSNIVRVSRHITYVGKGDCNTKGKLTSGKLSTAAVLNLLLPQASKCFEKKVFLKAPSRVQLFKEMAPEIPLSPQPYF</sequence>
<organism evidence="1 2">
    <name type="scientific">Trichinella patagoniensis</name>
    <dbReference type="NCBI Taxonomy" id="990121"/>
    <lineage>
        <taxon>Eukaryota</taxon>
        <taxon>Metazoa</taxon>
        <taxon>Ecdysozoa</taxon>
        <taxon>Nematoda</taxon>
        <taxon>Enoplea</taxon>
        <taxon>Dorylaimia</taxon>
        <taxon>Trichinellida</taxon>
        <taxon>Trichinellidae</taxon>
        <taxon>Trichinella</taxon>
    </lineage>
</organism>
<keyword evidence="2" id="KW-1185">Reference proteome</keyword>
<reference evidence="1 2" key="1">
    <citation type="submission" date="2015-01" db="EMBL/GenBank/DDBJ databases">
        <title>Evolution of Trichinella species and genotypes.</title>
        <authorList>
            <person name="Korhonen P.K."/>
            <person name="Edoardo P."/>
            <person name="Giuseppe L.R."/>
            <person name="Gasser R.B."/>
        </authorList>
    </citation>
    <scope>NUCLEOTIDE SEQUENCE [LARGE SCALE GENOMIC DNA]</scope>
    <source>
        <strain evidence="1">ISS2496</strain>
    </source>
</reference>
<evidence type="ECO:0000313" key="1">
    <source>
        <dbReference type="EMBL" id="KRY04741.1"/>
    </source>
</evidence>
<dbReference type="Proteomes" id="UP000054783">
    <property type="component" value="Unassembled WGS sequence"/>
</dbReference>
<accession>A0A0V0YWP8</accession>
<dbReference type="EMBL" id="JYDQ01001742">
    <property type="protein sequence ID" value="KRY04741.1"/>
    <property type="molecule type" value="Genomic_DNA"/>
</dbReference>
<evidence type="ECO:0000313" key="2">
    <source>
        <dbReference type="Proteomes" id="UP000054783"/>
    </source>
</evidence>
<name>A0A0V0YWP8_9BILA</name>
<protein>
    <submittedName>
        <fullName evidence="1">Uncharacterized protein</fullName>
    </submittedName>
</protein>
<comment type="caution">
    <text evidence="1">The sequence shown here is derived from an EMBL/GenBank/DDBJ whole genome shotgun (WGS) entry which is preliminary data.</text>
</comment>
<proteinExistence type="predicted"/>
<gene>
    <name evidence="1" type="ORF">T12_8323</name>
</gene>
<dbReference type="AlphaFoldDB" id="A0A0V0YWP8"/>